<dbReference type="Proteomes" id="UP000017559">
    <property type="component" value="Unassembled WGS sequence"/>
</dbReference>
<keyword evidence="9" id="KW-1185">Reference proteome</keyword>
<feature type="domain" description="Rhodopsin" evidence="7">
    <location>
        <begin position="26"/>
        <end position="231"/>
    </location>
</feature>
<sequence>MMISVMNLRIIITVLFGVAQLTTCARAGLRFKRHRFWVDDAIASFALVCSLVGLVCFWMNMAEGVEPLAQSEASRMRTSWIVNVMFLSVIWLSRLAILCSLIRVLPCNLRRLPYAAGSVFAMMWTAILVLTVKMCEPSTEWQKVNHQCKDHVTSKTALSFEFSSALFLIISPAVFSAKLPASTSVIQQGILVSIAVVGFFFLAGSISRGILLIQSNESLGRLTACVQVATALLFTNLPAFVVFACGSPGPDLDDPSHTGSALPLGRRKLSAESLKASIGFPRPLSARRSVLFSTSRASPNSLPYHVTFFPPASEEKRRQEALLLCFPVEPSGTCDESLTCRPRPIHSSDENATEVEHSPPLLGDRTVQFKHTPATPSLATVRSRDSMHNYFITREPSKHIEAKREGCLRSWISGDFTIHDGYNRSPASTPKALGSDRTTFAESQMPILSDVGAVRSLTPSVTDTYSPSASEVDLAMYSALISKYLVDSDPHSAHNMGTVAADGQPGGMPELVMPTPVWLPGPDPLRTSRVQPF</sequence>
<name>V2XCG6_MONRO</name>
<reference evidence="8 9" key="1">
    <citation type="journal article" date="2014" name="BMC Genomics">
        <title>Genome and secretome analysis of the hemibiotrophic fungal pathogen, Moniliophthora roreri, which causes frosty pod rot disease of cacao: mechanisms of the biotrophic and necrotrophic phases.</title>
        <authorList>
            <person name="Meinhardt L.W."/>
            <person name="Costa G.G.L."/>
            <person name="Thomazella D.P.T."/>
            <person name="Teixeira P.J.P.L."/>
            <person name="Carazzolle M.F."/>
            <person name="Schuster S.C."/>
            <person name="Carlson J.E."/>
            <person name="Guiltinan M.J."/>
            <person name="Mieczkowski P."/>
            <person name="Farmer A."/>
            <person name="Ramaraj T."/>
            <person name="Crozier J."/>
            <person name="Davis R.E."/>
            <person name="Shao J."/>
            <person name="Melnick R.L."/>
            <person name="Pereira G.A.G."/>
            <person name="Bailey B.A."/>
        </authorList>
    </citation>
    <scope>NUCLEOTIDE SEQUENCE [LARGE SCALE GENOMIC DNA]</scope>
    <source>
        <strain evidence="8 9">MCA 2997</strain>
    </source>
</reference>
<dbReference type="PANTHER" id="PTHR33048:SF47">
    <property type="entry name" value="INTEGRAL MEMBRANE PROTEIN-RELATED"/>
    <property type="match status" value="1"/>
</dbReference>
<comment type="subcellular location">
    <subcellularLocation>
        <location evidence="1">Membrane</location>
        <topology evidence="1">Multi-pass membrane protein</topology>
    </subcellularLocation>
</comment>
<keyword evidence="3 6" id="KW-1133">Transmembrane helix</keyword>
<feature type="transmembrane region" description="Helical" evidence="6">
    <location>
        <begin position="112"/>
        <end position="135"/>
    </location>
</feature>
<evidence type="ECO:0000256" key="2">
    <source>
        <dbReference type="ARBA" id="ARBA00022692"/>
    </source>
</evidence>
<dbReference type="OrthoDB" id="3229610at2759"/>
<feature type="transmembrane region" description="Helical" evidence="6">
    <location>
        <begin position="156"/>
        <end position="177"/>
    </location>
</feature>
<gene>
    <name evidence="8" type="ORF">Moror_1176</name>
</gene>
<dbReference type="HOGENOM" id="CLU_510979_0_0_1"/>
<dbReference type="GO" id="GO:0016020">
    <property type="term" value="C:membrane"/>
    <property type="evidence" value="ECO:0007669"/>
    <property type="project" value="UniProtKB-SubCell"/>
</dbReference>
<evidence type="ECO:0000256" key="5">
    <source>
        <dbReference type="ARBA" id="ARBA00038359"/>
    </source>
</evidence>
<dbReference type="EMBL" id="AWSO01000438">
    <property type="protein sequence ID" value="ESK90526.1"/>
    <property type="molecule type" value="Genomic_DNA"/>
</dbReference>
<keyword evidence="4 6" id="KW-0472">Membrane</keyword>
<evidence type="ECO:0000256" key="3">
    <source>
        <dbReference type="ARBA" id="ARBA00022989"/>
    </source>
</evidence>
<protein>
    <recommendedName>
        <fullName evidence="7">Rhodopsin domain-containing protein</fullName>
    </recommendedName>
</protein>
<feature type="transmembrane region" description="Helical" evidence="6">
    <location>
        <begin position="42"/>
        <end position="59"/>
    </location>
</feature>
<comment type="caution">
    <text evidence="8">The sequence shown here is derived from an EMBL/GenBank/DDBJ whole genome shotgun (WGS) entry which is preliminary data.</text>
</comment>
<feature type="transmembrane region" description="Helical" evidence="6">
    <location>
        <begin position="189"/>
        <end position="210"/>
    </location>
</feature>
<organism evidence="8 9">
    <name type="scientific">Moniliophthora roreri (strain MCA 2997)</name>
    <name type="common">Cocoa frosty pod rot fungus</name>
    <name type="synonym">Crinipellis roreri</name>
    <dbReference type="NCBI Taxonomy" id="1381753"/>
    <lineage>
        <taxon>Eukaryota</taxon>
        <taxon>Fungi</taxon>
        <taxon>Dikarya</taxon>
        <taxon>Basidiomycota</taxon>
        <taxon>Agaricomycotina</taxon>
        <taxon>Agaricomycetes</taxon>
        <taxon>Agaricomycetidae</taxon>
        <taxon>Agaricales</taxon>
        <taxon>Marasmiineae</taxon>
        <taxon>Marasmiaceae</taxon>
        <taxon>Moniliophthora</taxon>
    </lineage>
</organism>
<feature type="transmembrane region" description="Helical" evidence="6">
    <location>
        <begin position="222"/>
        <end position="244"/>
    </location>
</feature>
<dbReference type="KEGG" id="mrr:Moror_1176"/>
<evidence type="ECO:0000313" key="8">
    <source>
        <dbReference type="EMBL" id="ESK90526.1"/>
    </source>
</evidence>
<evidence type="ECO:0000256" key="1">
    <source>
        <dbReference type="ARBA" id="ARBA00004141"/>
    </source>
</evidence>
<proteinExistence type="inferred from homology"/>
<evidence type="ECO:0000256" key="4">
    <source>
        <dbReference type="ARBA" id="ARBA00023136"/>
    </source>
</evidence>
<evidence type="ECO:0000259" key="7">
    <source>
        <dbReference type="Pfam" id="PF20684"/>
    </source>
</evidence>
<comment type="similarity">
    <text evidence="5">Belongs to the SAT4 family.</text>
</comment>
<accession>V2XCG6</accession>
<dbReference type="InterPro" id="IPR049326">
    <property type="entry name" value="Rhodopsin_dom_fungi"/>
</dbReference>
<feature type="transmembrane region" description="Helical" evidence="6">
    <location>
        <begin position="80"/>
        <end position="106"/>
    </location>
</feature>
<dbReference type="PANTHER" id="PTHR33048">
    <property type="entry name" value="PTH11-LIKE INTEGRAL MEMBRANE PROTEIN (AFU_ORTHOLOGUE AFUA_5G11245)"/>
    <property type="match status" value="1"/>
</dbReference>
<evidence type="ECO:0000313" key="9">
    <source>
        <dbReference type="Proteomes" id="UP000017559"/>
    </source>
</evidence>
<dbReference type="AlphaFoldDB" id="V2XCG6"/>
<keyword evidence="2 6" id="KW-0812">Transmembrane</keyword>
<dbReference type="InterPro" id="IPR052337">
    <property type="entry name" value="SAT4-like"/>
</dbReference>
<evidence type="ECO:0000256" key="6">
    <source>
        <dbReference type="SAM" id="Phobius"/>
    </source>
</evidence>
<dbReference type="Pfam" id="PF20684">
    <property type="entry name" value="Fung_rhodopsin"/>
    <property type="match status" value="1"/>
</dbReference>